<evidence type="ECO:0000313" key="5">
    <source>
        <dbReference type="EMBL" id="VAV88653.1"/>
    </source>
</evidence>
<dbReference type="Pfam" id="PF00717">
    <property type="entry name" value="Peptidase_S24"/>
    <property type="match status" value="1"/>
</dbReference>
<dbReference type="AlphaFoldDB" id="A0A3B0RVY6"/>
<evidence type="ECO:0000259" key="4">
    <source>
        <dbReference type="PROSITE" id="PS50943"/>
    </source>
</evidence>
<dbReference type="Gene3D" id="2.10.109.10">
    <property type="entry name" value="Umud Fragment, subunit A"/>
    <property type="match status" value="1"/>
</dbReference>
<keyword evidence="2" id="KW-0238">DNA-binding</keyword>
<sequence length="213" mass="23746">MAVIGHRIKRARKNKKFSQTELADLIGVTQPTIGNWESGHHEPRHGIVTKIADALDVRRLWLISGMDDPIDGQAPTQPIVSSSHPYIATPIIHIAVLDWPENAANLLTTPKGNDRYLAASLWALQPFALTIDDKAMAREFPAGSIVVFDAARVKLYDGELYLFNWNGKVILRRWHNNPSRLEPASSLAKFETLFPTQTPVVIARALQCVRDLA</sequence>
<dbReference type="Gene3D" id="1.10.260.40">
    <property type="entry name" value="lambda repressor-like DNA-binding domains"/>
    <property type="match status" value="1"/>
</dbReference>
<dbReference type="GO" id="GO:0003677">
    <property type="term" value="F:DNA binding"/>
    <property type="evidence" value="ECO:0007669"/>
    <property type="project" value="UniProtKB-KW"/>
</dbReference>
<keyword evidence="1" id="KW-0805">Transcription regulation</keyword>
<dbReference type="InterPro" id="IPR015927">
    <property type="entry name" value="Peptidase_S24_S26A/B/C"/>
</dbReference>
<reference evidence="5" key="1">
    <citation type="submission" date="2018-06" db="EMBL/GenBank/DDBJ databases">
        <authorList>
            <person name="Zhirakovskaya E."/>
        </authorList>
    </citation>
    <scope>NUCLEOTIDE SEQUENCE</scope>
</reference>
<gene>
    <name evidence="5" type="ORF">MNBD_ALPHA06-353</name>
</gene>
<protein>
    <recommendedName>
        <fullName evidence="4">HTH cro/C1-type domain-containing protein</fullName>
    </recommendedName>
</protein>
<dbReference type="Pfam" id="PF01381">
    <property type="entry name" value="HTH_3"/>
    <property type="match status" value="1"/>
</dbReference>
<keyword evidence="3" id="KW-0804">Transcription</keyword>
<dbReference type="SUPFAM" id="SSF51306">
    <property type="entry name" value="LexA/Signal peptidase"/>
    <property type="match status" value="1"/>
</dbReference>
<organism evidence="5">
    <name type="scientific">hydrothermal vent metagenome</name>
    <dbReference type="NCBI Taxonomy" id="652676"/>
    <lineage>
        <taxon>unclassified sequences</taxon>
        <taxon>metagenomes</taxon>
        <taxon>ecological metagenomes</taxon>
    </lineage>
</organism>
<dbReference type="SUPFAM" id="SSF47413">
    <property type="entry name" value="lambda repressor-like DNA-binding domains"/>
    <property type="match status" value="1"/>
</dbReference>
<dbReference type="InterPro" id="IPR036286">
    <property type="entry name" value="LexA/Signal_pep-like_sf"/>
</dbReference>
<dbReference type="PROSITE" id="PS50943">
    <property type="entry name" value="HTH_CROC1"/>
    <property type="match status" value="1"/>
</dbReference>
<accession>A0A3B0RVY6</accession>
<dbReference type="PANTHER" id="PTHR40661">
    <property type="match status" value="1"/>
</dbReference>
<name>A0A3B0RVY6_9ZZZZ</name>
<dbReference type="PANTHER" id="PTHR40661:SF1">
    <property type="entry name" value="HTH CRO_C1-TYPE DOMAIN-CONTAINING PROTEIN"/>
    <property type="match status" value="1"/>
</dbReference>
<dbReference type="SMART" id="SM00530">
    <property type="entry name" value="HTH_XRE"/>
    <property type="match status" value="1"/>
</dbReference>
<proteinExistence type="predicted"/>
<evidence type="ECO:0000256" key="2">
    <source>
        <dbReference type="ARBA" id="ARBA00023125"/>
    </source>
</evidence>
<dbReference type="CDD" id="cd00093">
    <property type="entry name" value="HTH_XRE"/>
    <property type="match status" value="1"/>
</dbReference>
<dbReference type="InterPro" id="IPR001387">
    <property type="entry name" value="Cro/C1-type_HTH"/>
</dbReference>
<evidence type="ECO:0000256" key="1">
    <source>
        <dbReference type="ARBA" id="ARBA00023015"/>
    </source>
</evidence>
<evidence type="ECO:0000256" key="3">
    <source>
        <dbReference type="ARBA" id="ARBA00023163"/>
    </source>
</evidence>
<dbReference type="EMBL" id="UOEE01000071">
    <property type="protein sequence ID" value="VAV88653.1"/>
    <property type="molecule type" value="Genomic_DNA"/>
</dbReference>
<dbReference type="InterPro" id="IPR010982">
    <property type="entry name" value="Lambda_DNA-bd_dom_sf"/>
</dbReference>
<feature type="domain" description="HTH cro/C1-type" evidence="4">
    <location>
        <begin position="8"/>
        <end position="62"/>
    </location>
</feature>